<protein>
    <recommendedName>
        <fullName evidence="4">DUF3325 domain-containing protein</fullName>
    </recommendedName>
</protein>
<dbReference type="Proteomes" id="UP001165263">
    <property type="component" value="Unassembled WGS sequence"/>
</dbReference>
<proteinExistence type="predicted"/>
<evidence type="ECO:0000313" key="3">
    <source>
        <dbReference type="Proteomes" id="UP001165263"/>
    </source>
</evidence>
<evidence type="ECO:0000313" key="2">
    <source>
        <dbReference type="EMBL" id="MCS0629355.1"/>
    </source>
</evidence>
<keyword evidence="1" id="KW-1133">Transmembrane helix</keyword>
<dbReference type="EMBL" id="JANUHC010000003">
    <property type="protein sequence ID" value="MCS0629355.1"/>
    <property type="molecule type" value="Genomic_DNA"/>
</dbReference>
<accession>A0ABT2BW44</accession>
<keyword evidence="1" id="KW-0812">Transmembrane</keyword>
<dbReference type="RefSeq" id="WP_259448517.1">
    <property type="nucleotide sequence ID" value="NZ_CP119520.1"/>
</dbReference>
<comment type="caution">
    <text evidence="2">The sequence shown here is derived from an EMBL/GenBank/DDBJ whole genome shotgun (WGS) entry which is preliminary data.</text>
</comment>
<reference evidence="2" key="1">
    <citation type="submission" date="2022-08" db="EMBL/GenBank/DDBJ databases">
        <title>Reclassification of Massilia species as members of the genera Telluria, Duganella, Pseudoduganella, Mokoshia gen. nov. and Zemynaea gen. nov. using orthogonal and non-orthogonal genome-based approaches.</title>
        <authorList>
            <person name="Bowman J.P."/>
        </authorList>
    </citation>
    <scope>NUCLEOTIDE SEQUENCE</scope>
    <source>
        <strain evidence="2">LMG 11547</strain>
    </source>
</reference>
<gene>
    <name evidence="2" type="ORF">NX786_08425</name>
</gene>
<feature type="transmembrane region" description="Helical" evidence="1">
    <location>
        <begin position="68"/>
        <end position="89"/>
    </location>
</feature>
<evidence type="ECO:0000256" key="1">
    <source>
        <dbReference type="SAM" id="Phobius"/>
    </source>
</evidence>
<sequence>MPRLILTLLALAVLFCLLCGPVTWVALRLWKRGDLEAFRPLRAVWIAQVALASALVFAADSLGSANPMGWMVAIVFAVSLGGAAVFALWRMMARAKVRMRVRGRP</sequence>
<evidence type="ECO:0008006" key="4">
    <source>
        <dbReference type="Google" id="ProtNLM"/>
    </source>
</evidence>
<feature type="transmembrane region" description="Helical" evidence="1">
    <location>
        <begin position="42"/>
        <end position="62"/>
    </location>
</feature>
<organism evidence="2 3">
    <name type="scientific">Telluria mixta</name>
    <dbReference type="NCBI Taxonomy" id="34071"/>
    <lineage>
        <taxon>Bacteria</taxon>
        <taxon>Pseudomonadati</taxon>
        <taxon>Pseudomonadota</taxon>
        <taxon>Betaproteobacteria</taxon>
        <taxon>Burkholderiales</taxon>
        <taxon>Oxalobacteraceae</taxon>
        <taxon>Telluria group</taxon>
        <taxon>Telluria</taxon>
    </lineage>
</organism>
<name>A0ABT2BW44_9BURK</name>
<keyword evidence="3" id="KW-1185">Reference proteome</keyword>
<keyword evidence="1" id="KW-0472">Membrane</keyword>
<feature type="transmembrane region" description="Helical" evidence="1">
    <location>
        <begin position="6"/>
        <end position="30"/>
    </location>
</feature>